<evidence type="ECO:0000313" key="2">
    <source>
        <dbReference type="Proteomes" id="UP000004994"/>
    </source>
</evidence>
<organism evidence="1">
    <name type="scientific">Solanum lycopersicum</name>
    <name type="common">Tomato</name>
    <name type="synonym">Lycopersicon esculentum</name>
    <dbReference type="NCBI Taxonomy" id="4081"/>
    <lineage>
        <taxon>Eukaryota</taxon>
        <taxon>Viridiplantae</taxon>
        <taxon>Streptophyta</taxon>
        <taxon>Embryophyta</taxon>
        <taxon>Tracheophyta</taxon>
        <taxon>Spermatophyta</taxon>
        <taxon>Magnoliopsida</taxon>
        <taxon>eudicotyledons</taxon>
        <taxon>Gunneridae</taxon>
        <taxon>Pentapetalae</taxon>
        <taxon>asterids</taxon>
        <taxon>lamiids</taxon>
        <taxon>Solanales</taxon>
        <taxon>Solanaceae</taxon>
        <taxon>Solanoideae</taxon>
        <taxon>Solaneae</taxon>
        <taxon>Solanum</taxon>
        <taxon>Solanum subgen. Lycopersicon</taxon>
    </lineage>
</organism>
<dbReference type="Proteomes" id="UP000004994">
    <property type="component" value="Chromosome 10"/>
</dbReference>
<dbReference type="EnsemblPlants" id="Solyc10g045140.1.1">
    <property type="protein sequence ID" value="Solyc10g045140.1.1"/>
    <property type="gene ID" value="Solyc10g045140.1"/>
</dbReference>
<accession>K4CZN4</accession>
<reference evidence="1" key="1">
    <citation type="journal article" date="2012" name="Nature">
        <title>The tomato genome sequence provides insights into fleshy fruit evolution.</title>
        <authorList>
            <consortium name="Tomato Genome Consortium"/>
        </authorList>
    </citation>
    <scope>NUCLEOTIDE SEQUENCE [LARGE SCALE GENOMIC DNA]</scope>
    <source>
        <strain evidence="1">cv. Heinz 1706</strain>
    </source>
</reference>
<dbReference type="PaxDb" id="4081-Solyc10g045140.1.1"/>
<dbReference type="AlphaFoldDB" id="K4CZN4"/>
<evidence type="ECO:0000313" key="1">
    <source>
        <dbReference type="EnsemblPlants" id="Solyc10g045140.1.1"/>
    </source>
</evidence>
<keyword evidence="2" id="KW-1185">Reference proteome</keyword>
<reference evidence="1" key="2">
    <citation type="submission" date="2015-06" db="UniProtKB">
        <authorList>
            <consortium name="EnsemblPlants"/>
        </authorList>
    </citation>
    <scope>IDENTIFICATION</scope>
    <source>
        <strain evidence="1">cv. Heinz 1706</strain>
    </source>
</reference>
<dbReference type="HOGENOM" id="CLU_2417431_0_0_1"/>
<protein>
    <submittedName>
        <fullName evidence="1">Uncharacterized protein</fullName>
    </submittedName>
</protein>
<dbReference type="InParanoid" id="K4CZN4"/>
<proteinExistence type="predicted"/>
<sequence>MHAMLISQEFHVIVDHCHIYKRFYITAQSDHKLLRSAVPPQGLSSEQEKLPYLPSRIESNSKSKERGETIVVAQSFVGVVRSEEVMFGSLRT</sequence>
<dbReference type="Gramene" id="Solyc10g045140.1.1">
    <property type="protein sequence ID" value="Solyc10g045140.1.1"/>
    <property type="gene ID" value="Solyc10g045140.1"/>
</dbReference>
<name>K4CZN4_SOLLC</name>